<dbReference type="AlphaFoldDB" id="A0A4V3WNZ6"/>
<dbReference type="InterPro" id="IPR045889">
    <property type="entry name" value="MES/HNL"/>
</dbReference>
<dbReference type="EMBL" id="SDRB02005365">
    <property type="protein sequence ID" value="THG14427.1"/>
    <property type="molecule type" value="Genomic_DNA"/>
</dbReference>
<name>A0A4V3WNZ6_CAMSN</name>
<comment type="caution">
    <text evidence="1">The sequence shown here is derived from an EMBL/GenBank/DDBJ whole genome shotgun (WGS) entry which is preliminary data.</text>
</comment>
<evidence type="ECO:0000313" key="2">
    <source>
        <dbReference type="Proteomes" id="UP000306102"/>
    </source>
</evidence>
<dbReference type="Gene3D" id="3.40.50.1820">
    <property type="entry name" value="alpha/beta hydrolase"/>
    <property type="match status" value="1"/>
</dbReference>
<dbReference type="Proteomes" id="UP000306102">
    <property type="component" value="Unassembled WGS sequence"/>
</dbReference>
<evidence type="ECO:0008006" key="3">
    <source>
        <dbReference type="Google" id="ProtNLM"/>
    </source>
</evidence>
<sequence>MLKLYGVPYMFEVLFSFHPTPAVCGFRTKEARVLIPETGLIGLGFMQDLELAKTLVRPNGMFFDDVAKESLLTEARYGSVSRVYIVCKEDQLMKPEFQRWIIQNNPPDEVKSIANADHMIILSKPKELCLCLQEISQKYH</sequence>
<dbReference type="PANTHER" id="PTHR10992:SF943">
    <property type="entry name" value="METHYLESTERASE 10"/>
    <property type="match status" value="1"/>
</dbReference>
<gene>
    <name evidence="1" type="ORF">TEA_021252</name>
</gene>
<dbReference type="GO" id="GO:0009696">
    <property type="term" value="P:salicylic acid metabolic process"/>
    <property type="evidence" value="ECO:0007669"/>
    <property type="project" value="TreeGrafter"/>
</dbReference>
<accession>A0A4V3WNZ6</accession>
<dbReference type="SUPFAM" id="SSF53474">
    <property type="entry name" value="alpha/beta-Hydrolases"/>
    <property type="match status" value="1"/>
</dbReference>
<dbReference type="InterPro" id="IPR029058">
    <property type="entry name" value="AB_hydrolase_fold"/>
</dbReference>
<reference evidence="1 2" key="1">
    <citation type="journal article" date="2018" name="Proc. Natl. Acad. Sci. U.S.A.">
        <title>Draft genome sequence of Camellia sinensis var. sinensis provides insights into the evolution of the tea genome and tea quality.</title>
        <authorList>
            <person name="Wei C."/>
            <person name="Yang H."/>
            <person name="Wang S."/>
            <person name="Zhao J."/>
            <person name="Liu C."/>
            <person name="Gao L."/>
            <person name="Xia E."/>
            <person name="Lu Y."/>
            <person name="Tai Y."/>
            <person name="She G."/>
            <person name="Sun J."/>
            <person name="Cao H."/>
            <person name="Tong W."/>
            <person name="Gao Q."/>
            <person name="Li Y."/>
            <person name="Deng W."/>
            <person name="Jiang X."/>
            <person name="Wang W."/>
            <person name="Chen Q."/>
            <person name="Zhang S."/>
            <person name="Li H."/>
            <person name="Wu J."/>
            <person name="Wang P."/>
            <person name="Li P."/>
            <person name="Shi C."/>
            <person name="Zheng F."/>
            <person name="Jian J."/>
            <person name="Huang B."/>
            <person name="Shan D."/>
            <person name="Shi M."/>
            <person name="Fang C."/>
            <person name="Yue Y."/>
            <person name="Li F."/>
            <person name="Li D."/>
            <person name="Wei S."/>
            <person name="Han B."/>
            <person name="Jiang C."/>
            <person name="Yin Y."/>
            <person name="Xia T."/>
            <person name="Zhang Z."/>
            <person name="Bennetzen J.L."/>
            <person name="Zhao S."/>
            <person name="Wan X."/>
        </authorList>
    </citation>
    <scope>NUCLEOTIDE SEQUENCE [LARGE SCALE GENOMIC DNA]</scope>
    <source>
        <strain evidence="2">cv. Shuchazao</strain>
        <tissue evidence="1">Leaf</tissue>
    </source>
</reference>
<dbReference type="PANTHER" id="PTHR10992">
    <property type="entry name" value="METHYLESTERASE FAMILY MEMBER"/>
    <property type="match status" value="1"/>
</dbReference>
<dbReference type="GO" id="GO:0080032">
    <property type="term" value="F:methyl jasmonate esterase activity"/>
    <property type="evidence" value="ECO:0007669"/>
    <property type="project" value="TreeGrafter"/>
</dbReference>
<proteinExistence type="predicted"/>
<dbReference type="GO" id="GO:0009694">
    <property type="term" value="P:jasmonic acid metabolic process"/>
    <property type="evidence" value="ECO:0007669"/>
    <property type="project" value="TreeGrafter"/>
</dbReference>
<dbReference type="GO" id="GO:0080030">
    <property type="term" value="F:methyl indole-3-acetate esterase activity"/>
    <property type="evidence" value="ECO:0007669"/>
    <property type="project" value="TreeGrafter"/>
</dbReference>
<dbReference type="STRING" id="542762.A0A4V3WNZ6"/>
<protein>
    <recommendedName>
        <fullName evidence="3">AB hydrolase-1 domain-containing protein</fullName>
    </recommendedName>
</protein>
<keyword evidence="2" id="KW-1185">Reference proteome</keyword>
<evidence type="ECO:0000313" key="1">
    <source>
        <dbReference type="EMBL" id="THG14427.1"/>
    </source>
</evidence>
<organism evidence="1 2">
    <name type="scientific">Camellia sinensis var. sinensis</name>
    <name type="common">China tea</name>
    <dbReference type="NCBI Taxonomy" id="542762"/>
    <lineage>
        <taxon>Eukaryota</taxon>
        <taxon>Viridiplantae</taxon>
        <taxon>Streptophyta</taxon>
        <taxon>Embryophyta</taxon>
        <taxon>Tracheophyta</taxon>
        <taxon>Spermatophyta</taxon>
        <taxon>Magnoliopsida</taxon>
        <taxon>eudicotyledons</taxon>
        <taxon>Gunneridae</taxon>
        <taxon>Pentapetalae</taxon>
        <taxon>asterids</taxon>
        <taxon>Ericales</taxon>
        <taxon>Theaceae</taxon>
        <taxon>Camellia</taxon>
    </lineage>
</organism>
<dbReference type="GO" id="GO:0080031">
    <property type="term" value="F:methyl salicylate esterase activity"/>
    <property type="evidence" value="ECO:0007669"/>
    <property type="project" value="TreeGrafter"/>
</dbReference>